<evidence type="ECO:0000313" key="2">
    <source>
        <dbReference type="Proteomes" id="UP000295468"/>
    </source>
</evidence>
<accession>A0A4R6TJW4</accession>
<name>A0A4R6TJW4_9FLAO</name>
<evidence type="ECO:0000313" key="1">
    <source>
        <dbReference type="EMBL" id="TDQ31184.1"/>
    </source>
</evidence>
<dbReference type="RefSeq" id="WP_133644028.1">
    <property type="nucleotide sequence ID" value="NZ_SNYI01000002.1"/>
</dbReference>
<comment type="caution">
    <text evidence="1">The sequence shown here is derived from an EMBL/GenBank/DDBJ whole genome shotgun (WGS) entry which is preliminary data.</text>
</comment>
<dbReference type="OrthoDB" id="1444574at2"/>
<dbReference type="Proteomes" id="UP000295468">
    <property type="component" value="Unassembled WGS sequence"/>
</dbReference>
<reference evidence="1 2" key="1">
    <citation type="submission" date="2019-03" db="EMBL/GenBank/DDBJ databases">
        <title>Genomic Encyclopedia of Archaeal and Bacterial Type Strains, Phase II (KMG-II): from individual species to whole genera.</title>
        <authorList>
            <person name="Goeker M."/>
        </authorList>
    </citation>
    <scope>NUCLEOTIDE SEQUENCE [LARGE SCALE GENOMIC DNA]</scope>
    <source>
        <strain evidence="1 2">DSM 18435</strain>
    </source>
</reference>
<dbReference type="AlphaFoldDB" id="A0A4R6TJW4"/>
<keyword evidence="2" id="KW-1185">Reference proteome</keyword>
<proteinExistence type="predicted"/>
<organism evidence="1 2">
    <name type="scientific">Zeaxanthinibacter enoshimensis</name>
    <dbReference type="NCBI Taxonomy" id="392009"/>
    <lineage>
        <taxon>Bacteria</taxon>
        <taxon>Pseudomonadati</taxon>
        <taxon>Bacteroidota</taxon>
        <taxon>Flavobacteriia</taxon>
        <taxon>Flavobacteriales</taxon>
        <taxon>Flavobacteriaceae</taxon>
        <taxon>Zeaxanthinibacter</taxon>
    </lineage>
</organism>
<gene>
    <name evidence="1" type="ORF">CLV82_1888</name>
</gene>
<protein>
    <submittedName>
        <fullName evidence="1">Uncharacterized protein</fullName>
    </submittedName>
</protein>
<dbReference type="PROSITE" id="PS51257">
    <property type="entry name" value="PROKAR_LIPOPROTEIN"/>
    <property type="match status" value="1"/>
</dbReference>
<sequence>MKLFRNTLLISGTALLMASCGANKSTAEQLEDEDYKNRMFQTIVSDEDNFTDLLEKAHNIRQAELILIKDHLDMMESGKVKSLVADQPELQQRMKALMQEKLNENPQLCLNVKDKLMEDQDFREAVMADLRDDFANDPEMVDMVIVRMSEDSEFRKEILRRMMEDEEMKMMIRKDMEEYEASLQPHMSKDGTR</sequence>
<dbReference type="EMBL" id="SNYI01000002">
    <property type="protein sequence ID" value="TDQ31184.1"/>
    <property type="molecule type" value="Genomic_DNA"/>
</dbReference>